<evidence type="ECO:0000256" key="8">
    <source>
        <dbReference type="SAM" id="MobiDB-lite"/>
    </source>
</evidence>
<dbReference type="Gene3D" id="3.40.50.2300">
    <property type="match status" value="2"/>
</dbReference>
<sequence>MEPLRGADPAGIGGYRLLRRLGAGGMGVVYLARSTGGSLAALKVIRAGHADDPGFRARFRREVETAGRVVNPWVVPLLDADPDASSPWLATAFVPGPSLAEAVEECGPLPYATVRVLGARLAEALDAVHGAGLVHRDVKPGNVLLAVDGPRMIDFGIARMPEDTALTASGMVVGSPGFLSPEQARGRGREIGPASDVFSLGCLLAYAVTGERPFGPGSAAESLVRTVHDEPDLDGVPEPLLPLLRGCLAKEAGARPGVAEIRRALDGAGPRGEAGEEGAGPRGEAWLPEALTRLIARRSAAVLALPDVSATEVPATGDGAGEVTAGGGSPGGATAAGSGGSPTRRRFLVLGSAAGVLAAAGSAAWWTTGRPDGTADRGGSGALPRLTLAVQADLSGSGRATGRAQENGVRLAVDRLNSLTGRGFELALQVHDDRGGASRAQEIARQLAADGRVRAVLGPSTDACAKATLALYQAALLPMVSVSVGLDDVSAATYPVYAATRPNETTLAAPLVAYLVHTAEARRTVLVDDAAEGDFSWHVCSGVAEALGPRRTVIRRTLAADADTDGAFRALAESVTGAGADALVFGGGYARAARLARALRAAGFSGARLATERVCDARFLSSAGDAADGWLFATAYLDPARVTAAKSFVTAYRARFGTAPPPYAAEAYDATLFVARALTSLGADRAERGAVVGRLRETDYRGITKRLHYTTSSTRYTLDAMYLFRASGNAFRFLGQYQDVTGTAAAGSTAAP</sequence>
<dbReference type="EMBL" id="LMWW01000040">
    <property type="protein sequence ID" value="KUN80710.1"/>
    <property type="molecule type" value="Genomic_DNA"/>
</dbReference>
<dbReference type="OrthoDB" id="9762169at2"/>
<evidence type="ECO:0000259" key="9">
    <source>
        <dbReference type="PROSITE" id="PS50011"/>
    </source>
</evidence>
<evidence type="ECO:0000313" key="11">
    <source>
        <dbReference type="Proteomes" id="UP000052982"/>
    </source>
</evidence>
<comment type="similarity">
    <text evidence="1">Belongs to the leucine-binding protein family.</text>
</comment>
<evidence type="ECO:0000256" key="1">
    <source>
        <dbReference type="ARBA" id="ARBA00010062"/>
    </source>
</evidence>
<dbReference type="InterPro" id="IPR028082">
    <property type="entry name" value="Peripla_BP_I"/>
</dbReference>
<dbReference type="PROSITE" id="PS50011">
    <property type="entry name" value="PROTEIN_KINASE_DOM"/>
    <property type="match status" value="1"/>
</dbReference>
<dbReference type="InterPro" id="IPR028081">
    <property type="entry name" value="Leu-bd"/>
</dbReference>
<dbReference type="SUPFAM" id="SSF56112">
    <property type="entry name" value="Protein kinase-like (PK-like)"/>
    <property type="match status" value="1"/>
</dbReference>
<feature type="region of interest" description="Disordered" evidence="8">
    <location>
        <begin position="312"/>
        <end position="341"/>
    </location>
</feature>
<keyword evidence="11" id="KW-1185">Reference proteome</keyword>
<dbReference type="InterPro" id="IPR000719">
    <property type="entry name" value="Prot_kinase_dom"/>
</dbReference>
<dbReference type="InterPro" id="IPR017441">
    <property type="entry name" value="Protein_kinase_ATP_BS"/>
</dbReference>
<feature type="binding site" evidence="7">
    <location>
        <position position="43"/>
    </location>
    <ligand>
        <name>ATP</name>
        <dbReference type="ChEBI" id="CHEBI:30616"/>
    </ligand>
</feature>
<evidence type="ECO:0000256" key="5">
    <source>
        <dbReference type="ARBA" id="ARBA00022777"/>
    </source>
</evidence>
<evidence type="ECO:0000313" key="10">
    <source>
        <dbReference type="EMBL" id="KUN80710.1"/>
    </source>
</evidence>
<organism evidence="10 11">
    <name type="scientific">Streptomyces griseoruber</name>
    <dbReference type="NCBI Taxonomy" id="1943"/>
    <lineage>
        <taxon>Bacteria</taxon>
        <taxon>Bacillati</taxon>
        <taxon>Actinomycetota</taxon>
        <taxon>Actinomycetes</taxon>
        <taxon>Kitasatosporales</taxon>
        <taxon>Streptomycetaceae</taxon>
        <taxon>Streptomyces</taxon>
    </lineage>
</organism>
<dbReference type="STRING" id="1943.AQJ64_24240"/>
<evidence type="ECO:0000256" key="3">
    <source>
        <dbReference type="ARBA" id="ARBA00022729"/>
    </source>
</evidence>
<dbReference type="Pfam" id="PF00069">
    <property type="entry name" value="Pkinase"/>
    <property type="match status" value="1"/>
</dbReference>
<keyword evidence="3" id="KW-0732">Signal</keyword>
<gene>
    <name evidence="10" type="ORF">AQJ64_24240</name>
</gene>
<dbReference type="PROSITE" id="PS00108">
    <property type="entry name" value="PROTEIN_KINASE_ST"/>
    <property type="match status" value="1"/>
</dbReference>
<dbReference type="PROSITE" id="PS00107">
    <property type="entry name" value="PROTEIN_KINASE_ATP"/>
    <property type="match status" value="1"/>
</dbReference>
<keyword evidence="2" id="KW-0808">Transferase</keyword>
<feature type="domain" description="Protein kinase" evidence="9">
    <location>
        <begin position="15"/>
        <end position="287"/>
    </location>
</feature>
<evidence type="ECO:0000256" key="4">
    <source>
        <dbReference type="ARBA" id="ARBA00022741"/>
    </source>
</evidence>
<dbReference type="PANTHER" id="PTHR43289">
    <property type="entry name" value="MITOGEN-ACTIVATED PROTEIN KINASE KINASE KINASE 20-RELATED"/>
    <property type="match status" value="1"/>
</dbReference>
<dbReference type="AlphaFoldDB" id="A0A101SV10"/>
<dbReference type="SMART" id="SM00220">
    <property type="entry name" value="S_TKc"/>
    <property type="match status" value="1"/>
</dbReference>
<evidence type="ECO:0000256" key="2">
    <source>
        <dbReference type="ARBA" id="ARBA00022679"/>
    </source>
</evidence>
<dbReference type="SUPFAM" id="SSF53822">
    <property type="entry name" value="Periplasmic binding protein-like I"/>
    <property type="match status" value="1"/>
</dbReference>
<dbReference type="InterPro" id="IPR008271">
    <property type="entry name" value="Ser/Thr_kinase_AS"/>
</dbReference>
<dbReference type="GO" id="GO:0005524">
    <property type="term" value="F:ATP binding"/>
    <property type="evidence" value="ECO:0007669"/>
    <property type="project" value="UniProtKB-UniRule"/>
</dbReference>
<evidence type="ECO:0000256" key="6">
    <source>
        <dbReference type="ARBA" id="ARBA00022840"/>
    </source>
</evidence>
<keyword evidence="5" id="KW-0418">Kinase</keyword>
<dbReference type="Pfam" id="PF13458">
    <property type="entry name" value="Peripla_BP_6"/>
    <property type="match status" value="1"/>
</dbReference>
<dbReference type="GO" id="GO:0004674">
    <property type="term" value="F:protein serine/threonine kinase activity"/>
    <property type="evidence" value="ECO:0007669"/>
    <property type="project" value="TreeGrafter"/>
</dbReference>
<feature type="compositionally biased region" description="Gly residues" evidence="8">
    <location>
        <begin position="318"/>
        <end position="331"/>
    </location>
</feature>
<proteinExistence type="inferred from homology"/>
<dbReference type="InterPro" id="IPR011009">
    <property type="entry name" value="Kinase-like_dom_sf"/>
</dbReference>
<dbReference type="CDD" id="cd06342">
    <property type="entry name" value="PBP1_ABC_LIVBP-like"/>
    <property type="match status" value="1"/>
</dbReference>
<dbReference type="Proteomes" id="UP000052982">
    <property type="component" value="Unassembled WGS sequence"/>
</dbReference>
<comment type="caution">
    <text evidence="10">The sequence shown here is derived from an EMBL/GenBank/DDBJ whole genome shotgun (WGS) entry which is preliminary data.</text>
</comment>
<dbReference type="Gene3D" id="1.10.510.10">
    <property type="entry name" value="Transferase(Phosphotransferase) domain 1"/>
    <property type="match status" value="1"/>
</dbReference>
<dbReference type="PANTHER" id="PTHR43289:SF34">
    <property type="entry name" value="SERINE_THREONINE-PROTEIN KINASE YBDM-RELATED"/>
    <property type="match status" value="1"/>
</dbReference>
<name>A0A101SV10_9ACTN</name>
<keyword evidence="6 7" id="KW-0067">ATP-binding</keyword>
<keyword evidence="4 7" id="KW-0547">Nucleotide-binding</keyword>
<accession>A0A101SV10</accession>
<protein>
    <recommendedName>
        <fullName evidence="9">Protein kinase domain-containing protein</fullName>
    </recommendedName>
</protein>
<dbReference type="RefSeq" id="WP_059202979.1">
    <property type="nucleotide sequence ID" value="NZ_JBIRRP010000015.1"/>
</dbReference>
<evidence type="ECO:0000256" key="7">
    <source>
        <dbReference type="PROSITE-ProRule" id="PRU10141"/>
    </source>
</evidence>
<dbReference type="CDD" id="cd14014">
    <property type="entry name" value="STKc_PknB_like"/>
    <property type="match status" value="1"/>
</dbReference>
<reference evidence="10 11" key="1">
    <citation type="submission" date="2015-10" db="EMBL/GenBank/DDBJ databases">
        <title>Draft genome sequence of Streptomyces griseoruber DSM 40281, type strain for the species Streptomyces griseoruber.</title>
        <authorList>
            <person name="Ruckert C."/>
            <person name="Winkler A."/>
            <person name="Kalinowski J."/>
            <person name="Kampfer P."/>
            <person name="Glaeser S."/>
        </authorList>
    </citation>
    <scope>NUCLEOTIDE SEQUENCE [LARGE SCALE GENOMIC DNA]</scope>
    <source>
        <strain evidence="10 11">DSM 40281</strain>
    </source>
</reference>
<dbReference type="Gene3D" id="3.30.200.20">
    <property type="entry name" value="Phosphorylase Kinase, domain 1"/>
    <property type="match status" value="1"/>
</dbReference>